<dbReference type="EMBL" id="LEKV01005105">
    <property type="protein sequence ID" value="KVH90369.1"/>
    <property type="molecule type" value="Genomic_DNA"/>
</dbReference>
<accession>A0A118JT57</accession>
<keyword evidence="5" id="KW-1185">Reference proteome</keyword>
<dbReference type="GO" id="GO:1901259">
    <property type="term" value="P:chloroplast rRNA processing"/>
    <property type="evidence" value="ECO:0007669"/>
    <property type="project" value="TreeGrafter"/>
</dbReference>
<dbReference type="InterPro" id="IPR000504">
    <property type="entry name" value="RRM_dom"/>
</dbReference>
<dbReference type="GO" id="GO:0009535">
    <property type="term" value="C:chloroplast thylakoid membrane"/>
    <property type="evidence" value="ECO:0007669"/>
    <property type="project" value="TreeGrafter"/>
</dbReference>
<dbReference type="SMART" id="SM00360">
    <property type="entry name" value="RRM"/>
    <property type="match status" value="2"/>
</dbReference>
<dbReference type="GO" id="GO:0003729">
    <property type="term" value="F:mRNA binding"/>
    <property type="evidence" value="ECO:0007669"/>
    <property type="project" value="EnsemblPlants"/>
</dbReference>
<comment type="caution">
    <text evidence="4">The sequence shown here is derived from an EMBL/GenBank/DDBJ whole genome shotgun (WGS) entry which is preliminary data.</text>
</comment>
<protein>
    <submittedName>
        <fullName evidence="4">Nucleotide-binding, alpha-beta plait</fullName>
    </submittedName>
</protein>
<dbReference type="PANTHER" id="PTHR48025">
    <property type="entry name" value="OS02G0815200 PROTEIN"/>
    <property type="match status" value="1"/>
</dbReference>
<dbReference type="PANTHER" id="PTHR48025:SF7">
    <property type="entry name" value="RNA-BINDING (RRM_RBD_RNP MOTIFS) FAMILY PROTEIN"/>
    <property type="match status" value="1"/>
</dbReference>
<evidence type="ECO:0000256" key="2">
    <source>
        <dbReference type="PROSITE-ProRule" id="PRU00176"/>
    </source>
</evidence>
<evidence type="ECO:0000256" key="1">
    <source>
        <dbReference type="ARBA" id="ARBA00022884"/>
    </source>
</evidence>
<gene>
    <name evidence="4" type="ORF">Ccrd_007630</name>
</gene>
<reference evidence="4 5" key="1">
    <citation type="journal article" date="2016" name="Sci. Rep.">
        <title>The genome sequence of the outbreeding globe artichoke constructed de novo incorporating a phase-aware low-pass sequencing strategy of F1 progeny.</title>
        <authorList>
            <person name="Scaglione D."/>
            <person name="Reyes-Chin-Wo S."/>
            <person name="Acquadro A."/>
            <person name="Froenicke L."/>
            <person name="Portis E."/>
            <person name="Beitel C."/>
            <person name="Tirone M."/>
            <person name="Mauro R."/>
            <person name="Lo Monaco A."/>
            <person name="Mauromicale G."/>
            <person name="Faccioli P."/>
            <person name="Cattivelli L."/>
            <person name="Rieseberg L."/>
            <person name="Michelmore R."/>
            <person name="Lanteri S."/>
        </authorList>
    </citation>
    <scope>NUCLEOTIDE SEQUENCE [LARGE SCALE GENOMIC DNA]</scope>
    <source>
        <strain evidence="4">2C</strain>
    </source>
</reference>
<name>A0A118JT57_CYNCS</name>
<feature type="domain" description="RRM" evidence="3">
    <location>
        <begin position="258"/>
        <end position="301"/>
    </location>
</feature>
<evidence type="ECO:0000313" key="4">
    <source>
        <dbReference type="EMBL" id="KVH90369.1"/>
    </source>
</evidence>
<dbReference type="PROSITE" id="PS50102">
    <property type="entry name" value="RRM"/>
    <property type="match status" value="2"/>
</dbReference>
<dbReference type="InterPro" id="IPR050502">
    <property type="entry name" value="Euk_RNA-bind_prot"/>
</dbReference>
<dbReference type="Gramene" id="KVH90369">
    <property type="protein sequence ID" value="KVH90369"/>
    <property type="gene ID" value="Ccrd_007630"/>
</dbReference>
<dbReference type="Gene3D" id="3.30.70.330">
    <property type="match status" value="2"/>
</dbReference>
<dbReference type="OMA" id="SRPQKNL"/>
<evidence type="ECO:0000259" key="3">
    <source>
        <dbReference type="PROSITE" id="PS50102"/>
    </source>
</evidence>
<dbReference type="InterPro" id="IPR035979">
    <property type="entry name" value="RBD_domain_sf"/>
</dbReference>
<proteinExistence type="predicted"/>
<keyword evidence="1 2" id="KW-0694">RNA-binding</keyword>
<dbReference type="Proteomes" id="UP000243975">
    <property type="component" value="Unassembled WGS sequence"/>
</dbReference>
<evidence type="ECO:0000313" key="5">
    <source>
        <dbReference type="Proteomes" id="UP000243975"/>
    </source>
</evidence>
<dbReference type="AlphaFoldDB" id="A0A118JT57"/>
<feature type="domain" description="RRM" evidence="3">
    <location>
        <begin position="111"/>
        <end position="188"/>
    </location>
</feature>
<dbReference type="STRING" id="59895.A0A118JT57"/>
<sequence length="327" mass="36274">MATYCLTSSLHSCSCSSSPPACKSKINSTDSLISLIRFPRRNEISSFTSPLSSSSSSFILCPKKPATCREDFTVSALVEDEKQQYSSGSPISGNGYSLQEDFEFRNSFKPFELYVCNLPRSCGIPELLNQFETYGTVQSVEVPRNVETGISRGCGYVTMSSLNEAKAAIAALDGSVSFRNIYLSCATSFLNKLHPRNANLLQSPETAFACVSSQFFIKLSDVDGREMRVRFAADMNSKWGSAVTSSRPQKNLVFESPYKVYAGNLAWSVKPEDLRNHFSQFGTVVSTTVLHDRKGGKNREFYGRTLKLREVINWPQSEPEPEPEPES</sequence>
<dbReference type="InterPro" id="IPR012677">
    <property type="entry name" value="Nucleotide-bd_a/b_plait_sf"/>
</dbReference>
<dbReference type="SUPFAM" id="SSF54928">
    <property type="entry name" value="RNA-binding domain, RBD"/>
    <property type="match status" value="2"/>
</dbReference>
<dbReference type="Pfam" id="PF00076">
    <property type="entry name" value="RRM_1"/>
    <property type="match status" value="2"/>
</dbReference>
<organism evidence="4 5">
    <name type="scientific">Cynara cardunculus var. scolymus</name>
    <name type="common">Globe artichoke</name>
    <name type="synonym">Cynara scolymus</name>
    <dbReference type="NCBI Taxonomy" id="59895"/>
    <lineage>
        <taxon>Eukaryota</taxon>
        <taxon>Viridiplantae</taxon>
        <taxon>Streptophyta</taxon>
        <taxon>Embryophyta</taxon>
        <taxon>Tracheophyta</taxon>
        <taxon>Spermatophyta</taxon>
        <taxon>Magnoliopsida</taxon>
        <taxon>eudicotyledons</taxon>
        <taxon>Gunneridae</taxon>
        <taxon>Pentapetalae</taxon>
        <taxon>asterids</taxon>
        <taxon>campanulids</taxon>
        <taxon>Asterales</taxon>
        <taxon>Asteraceae</taxon>
        <taxon>Carduoideae</taxon>
        <taxon>Cardueae</taxon>
        <taxon>Carduinae</taxon>
        <taxon>Cynara</taxon>
    </lineage>
</organism>